<reference evidence="1" key="1">
    <citation type="journal article" date="2011" name="J. Bacteriol.">
        <title>Genome Sequence of an Erwinia amylovora Strain with Pathogenicity Restricted to Rubus Plants.</title>
        <authorList>
            <person name="Powney R."/>
            <person name="Smits T.H."/>
            <person name="Sawbridge T."/>
            <person name="Frey B."/>
            <person name="Blom J."/>
            <person name="Frey J.E."/>
            <person name="Plummer K.M."/>
            <person name="Beer S.V."/>
            <person name="Luck J."/>
            <person name="Duffy B."/>
            <person name="Rodoni B."/>
        </authorList>
    </citation>
    <scope>NUCLEOTIDE SEQUENCE</scope>
    <source>
        <strain evidence="1">ATCC BAA-2158</strain>
    </source>
</reference>
<dbReference type="InterPro" id="IPR058522">
    <property type="entry name" value="DUF8209"/>
</dbReference>
<protein>
    <submittedName>
        <fullName evidence="1">Uncharacterized protein</fullName>
    </submittedName>
</protein>
<sequence>MIFCQKSADQLGVDDFGAIIAIVAGLNILSTTGQFAGATPGTSCASRGARKILGNAKFPWGRELPSKVGGDPPHKFRVIMTQKESNFIGRGIPAVGWVILAK</sequence>
<proteinExistence type="predicted"/>
<dbReference type="EMBL" id="FR719185">
    <property type="protein sequence ID" value="CBX79086.1"/>
    <property type="molecule type" value="Genomic_DNA"/>
</dbReference>
<name>E5B0T5_ERWAM</name>
<gene>
    <name evidence="1" type="ORF">EAIL5_0266</name>
</gene>
<organism evidence="1">
    <name type="scientific">Erwinia amylovora ATCC BAA-2158</name>
    <dbReference type="NCBI Taxonomy" id="889211"/>
    <lineage>
        <taxon>Bacteria</taxon>
        <taxon>Pseudomonadati</taxon>
        <taxon>Pseudomonadota</taxon>
        <taxon>Gammaproteobacteria</taxon>
        <taxon>Enterobacterales</taxon>
        <taxon>Erwiniaceae</taxon>
        <taxon>Erwinia</taxon>
    </lineage>
</organism>
<dbReference type="AlphaFoldDB" id="E5B0T5"/>
<accession>E5B0T5</accession>
<evidence type="ECO:0000313" key="1">
    <source>
        <dbReference type="EMBL" id="CBX79086.1"/>
    </source>
</evidence>
<dbReference type="Pfam" id="PF26636">
    <property type="entry name" value="DUF8209"/>
    <property type="match status" value="1"/>
</dbReference>